<gene>
    <name evidence="1" type="ORF">HRbin22_01306</name>
</gene>
<accession>A0A2H5Y6H8</accession>
<dbReference type="AlphaFoldDB" id="A0A2H5Y6H8"/>
<evidence type="ECO:0008006" key="3">
    <source>
        <dbReference type="Google" id="ProtNLM"/>
    </source>
</evidence>
<sequence>MRLRDRIHPFLLMALALLGLSGCLTLEARTRLRSDGSAERTVVIAVDSALLQTAAVDPLEALRGRSEASGWQVERYQDPARGQEGLRLRRMLTTLEDLNHLPEGDPLAGLEQVTLGTEGEFQTLSVTLSISGILDRLRLAAGEPPFSTEELALLRAAEFRLLYEVELPGPIVDYLPQGGAQVEGRRIRWIVPLNPDQPAISLQATWRPVRPVPGCTGGWIGLLALWAAIRWRPRKRRGPLWTRASRALRRG</sequence>
<dbReference type="PROSITE" id="PS51257">
    <property type="entry name" value="PROKAR_LIPOPROTEIN"/>
    <property type="match status" value="1"/>
</dbReference>
<comment type="caution">
    <text evidence="1">The sequence shown here is derived from an EMBL/GenBank/DDBJ whole genome shotgun (WGS) entry which is preliminary data.</text>
</comment>
<evidence type="ECO:0000313" key="1">
    <source>
        <dbReference type="EMBL" id="GBD09059.1"/>
    </source>
</evidence>
<proteinExistence type="predicted"/>
<name>A0A2H5Y6H8_9CHLR</name>
<dbReference type="Proteomes" id="UP000236642">
    <property type="component" value="Unassembled WGS sequence"/>
</dbReference>
<organism evidence="1 2">
    <name type="scientific">Candidatus Thermoflexus japonica</name>
    <dbReference type="NCBI Taxonomy" id="2035417"/>
    <lineage>
        <taxon>Bacteria</taxon>
        <taxon>Bacillati</taxon>
        <taxon>Chloroflexota</taxon>
        <taxon>Thermoflexia</taxon>
        <taxon>Thermoflexales</taxon>
        <taxon>Thermoflexaceae</taxon>
        <taxon>Thermoflexus</taxon>
    </lineage>
</organism>
<dbReference type="EMBL" id="BEHY01000025">
    <property type="protein sequence ID" value="GBD09059.1"/>
    <property type="molecule type" value="Genomic_DNA"/>
</dbReference>
<evidence type="ECO:0000313" key="2">
    <source>
        <dbReference type="Proteomes" id="UP000236642"/>
    </source>
</evidence>
<reference evidence="2" key="1">
    <citation type="submission" date="2017-09" db="EMBL/GenBank/DDBJ databases">
        <title>Metaegenomics of thermophilic ammonia-oxidizing enrichment culture.</title>
        <authorList>
            <person name="Kato S."/>
            <person name="Suzuki K."/>
        </authorList>
    </citation>
    <scope>NUCLEOTIDE SEQUENCE [LARGE SCALE GENOMIC DNA]</scope>
</reference>
<protein>
    <recommendedName>
        <fullName evidence="3">DUF3153 domain-containing protein</fullName>
    </recommendedName>
</protein>